<dbReference type="PROSITE" id="PS50878">
    <property type="entry name" value="RT_POL"/>
    <property type="match status" value="1"/>
</dbReference>
<dbReference type="InterPro" id="IPR026960">
    <property type="entry name" value="RVT-Znf"/>
</dbReference>
<evidence type="ECO:0000313" key="3">
    <source>
        <dbReference type="EMBL" id="SPD14553.1"/>
    </source>
</evidence>
<feature type="compositionally biased region" description="Polar residues" evidence="1">
    <location>
        <begin position="251"/>
        <end position="261"/>
    </location>
</feature>
<feature type="domain" description="Reverse transcriptase" evidence="2">
    <location>
        <begin position="883"/>
        <end position="1132"/>
    </location>
</feature>
<dbReference type="InterPro" id="IPR043502">
    <property type="entry name" value="DNA/RNA_pol_sf"/>
</dbReference>
<dbReference type="InterPro" id="IPR036691">
    <property type="entry name" value="Endo/exonu/phosph_ase_sf"/>
</dbReference>
<dbReference type="GO" id="GO:0003824">
    <property type="term" value="F:catalytic activity"/>
    <property type="evidence" value="ECO:0007669"/>
    <property type="project" value="InterPro"/>
</dbReference>
<dbReference type="Pfam" id="PF14111">
    <property type="entry name" value="DUF4283"/>
    <property type="match status" value="1"/>
</dbReference>
<dbReference type="InterPro" id="IPR000477">
    <property type="entry name" value="RT_dom"/>
</dbReference>
<dbReference type="PANTHER" id="PTHR46890:SF48">
    <property type="entry name" value="RNA-DIRECTED DNA POLYMERASE"/>
    <property type="match status" value="1"/>
</dbReference>
<dbReference type="CDD" id="cd01650">
    <property type="entry name" value="RT_nLTR_like"/>
    <property type="match status" value="1"/>
</dbReference>
<name>A0A2N9HS57_FAGSY</name>
<feature type="region of interest" description="Disordered" evidence="1">
    <location>
        <begin position="239"/>
        <end position="285"/>
    </location>
</feature>
<dbReference type="Pfam" id="PF13966">
    <property type="entry name" value="zf-RVT"/>
    <property type="match status" value="1"/>
</dbReference>
<proteinExistence type="predicted"/>
<dbReference type="InterPro" id="IPR005135">
    <property type="entry name" value="Endo/exonuclease/phosphatase"/>
</dbReference>
<dbReference type="SUPFAM" id="SSF56672">
    <property type="entry name" value="DNA/RNA polymerases"/>
    <property type="match status" value="1"/>
</dbReference>
<gene>
    <name evidence="3" type="ORF">FSB_LOCUS42435</name>
</gene>
<dbReference type="InterPro" id="IPR025558">
    <property type="entry name" value="DUF4283"/>
</dbReference>
<dbReference type="Pfam" id="PF03372">
    <property type="entry name" value="Exo_endo_phos"/>
    <property type="match status" value="1"/>
</dbReference>
<reference evidence="3" key="1">
    <citation type="submission" date="2018-02" db="EMBL/GenBank/DDBJ databases">
        <authorList>
            <person name="Cohen D.B."/>
            <person name="Kent A.D."/>
        </authorList>
    </citation>
    <scope>NUCLEOTIDE SEQUENCE</scope>
</reference>
<dbReference type="InterPro" id="IPR052343">
    <property type="entry name" value="Retrotransposon-Effector_Assoc"/>
</dbReference>
<dbReference type="Pfam" id="PF14392">
    <property type="entry name" value="zf-CCHC_4"/>
    <property type="match status" value="1"/>
</dbReference>
<dbReference type="EMBL" id="OIVN01003952">
    <property type="protein sequence ID" value="SPD14553.1"/>
    <property type="molecule type" value="Genomic_DNA"/>
</dbReference>
<protein>
    <recommendedName>
        <fullName evidence="2">Reverse transcriptase domain-containing protein</fullName>
    </recommendedName>
</protein>
<dbReference type="PANTHER" id="PTHR46890">
    <property type="entry name" value="NON-LTR RETROLELEMENT REVERSE TRANSCRIPTASE-LIKE PROTEIN-RELATED"/>
    <property type="match status" value="1"/>
</dbReference>
<dbReference type="Gene3D" id="3.60.10.10">
    <property type="entry name" value="Endonuclease/exonuclease/phosphatase"/>
    <property type="match status" value="1"/>
</dbReference>
<sequence>MEDLTGKWQNLSLTDKEDQRVILDSGDDGEGSILAASFLTPRVINMDSVLRALKPLWRAGRDLKARDMGNNKAMFIFQNDADAERVIVTGPWSFDKHLIIINRMDASIPFSKASFTHMSFWVQIHDLPVKMMKKEVSEAIGRTLGVVEQAEDIDEGRSKGNYMRVRVTLDIQHPLCRGRKVSAGGNNDHWVSFKYERLTNFCYWCGMITHGEKDCELWLRSHGSLSTASQPYGAWMRGEPERFGRKLPNNFDPSRGTQGTQSEKDTAPTGGGPEKPTVRKETPARTFVLNKERTTPDYVISGPIHGPINESDMVRDSSTHEEQVKEFVLASKRNSCMRVGHHVNGGAILEGTSKGQNIVVPTFSGPPNDMVDMVSDTLSLSKPHNKPSSSTWKRSAGRKKSALYEVPVLHIAGSKRNNEEFLLGEDDLEKVGKRVKGDTGLGNPEAVRALHHMVKKKGPEVLFLMETKLDAVRMEVIRIKLGFDNAFTVPSLGRSGGLALLWKVEADVVIQNFSQHHIDAHVDSKQANCWRLTGFYGRPEHHRRRESWALLKHLSGMDGLPWCCLGDFNEILRVNEKYGGRERSLRQILDFQEAVNTCNLVDLGFQGAKYTWTNNRDDDANIQGRLDRALATAPWLDFFPRYSVSHLSVSVSDHLELVVSTVSGVVDAAGECGSPMFQLCQKISRCRTALIDWSREVFEVNSLQVNHKIEALEALHEDNHGGRHNHQIKRLRDEVNMLLHQDELHWRQCSREIWLAAGVKNTRYFHQKAKQRKGKNMVKGLLDSNGEWCEEETRVSAMVVQYFEDIFSASTGLEVENTVRCIPSVVTPDMNRQLLSQFTAVEVQQATFQMHPSKAPGPNGMSSFFFQKYWHIVGQDVVMAVLSVLNSGYMLRKINHSHIVLIPKKKNPQLVSDYRPISLSNVVYKILSKVLANRLKQVLSTIISESQSAFVPGRQITDNINVAFELMHCLRTRRKGKIAHMALKLDMSKAYDRVEWIFLEKGYIKPTRGIRQGDPLSPYLFLLCAEGLSALLCLAEREQQIHGVSICRNGPQISHLLFADDSLLFCQATEEECTRLMEVLAQYERASSQMVNKEKTALFFSKNTPEVVRRDIQQLWGVQGTANFEKYLGLPAMVGKSKKHTFNNLKERIAQRLQGWKEQLLSKAGRAILIKTIAQAIPTYTMSCFKLPKNWFNMALLAKQGWRLLSQPRSLFAKCFKAKYFPGVSFLKAKLGSNPSYIWRSILASRDLLRKGLRWQIGNGQQVHVWEDDWGPKPLHQCPNPREVQWVADLIDAESGSWDVSMLREVFDEASVQQVQQVELTDCRRSDYPVWTLDPHGLFSVKSAYTVATCSESHGEMVGSSEKTQNQRMWRKVWKLKIPNKVKFHIWRACLNALPTRFSLCRRRIIQDSCCPICKGASETTTHALWACPYAASVWALMPGRLQKLPSSELDFFLLSRQLVQDLTCELSALWAVTCWAIWHARNKFIHENMLLPPQQTLDMATRLLRDYQIVQSGQQMISSGVR</sequence>
<accession>A0A2N9HS57</accession>
<dbReference type="Pfam" id="PF00078">
    <property type="entry name" value="RVT_1"/>
    <property type="match status" value="1"/>
</dbReference>
<evidence type="ECO:0000256" key="1">
    <source>
        <dbReference type="SAM" id="MobiDB-lite"/>
    </source>
</evidence>
<dbReference type="SUPFAM" id="SSF56219">
    <property type="entry name" value="DNase I-like"/>
    <property type="match status" value="1"/>
</dbReference>
<evidence type="ECO:0000259" key="2">
    <source>
        <dbReference type="PROSITE" id="PS50878"/>
    </source>
</evidence>
<organism evidence="3">
    <name type="scientific">Fagus sylvatica</name>
    <name type="common">Beechnut</name>
    <dbReference type="NCBI Taxonomy" id="28930"/>
    <lineage>
        <taxon>Eukaryota</taxon>
        <taxon>Viridiplantae</taxon>
        <taxon>Streptophyta</taxon>
        <taxon>Embryophyta</taxon>
        <taxon>Tracheophyta</taxon>
        <taxon>Spermatophyta</taxon>
        <taxon>Magnoliopsida</taxon>
        <taxon>eudicotyledons</taxon>
        <taxon>Gunneridae</taxon>
        <taxon>Pentapetalae</taxon>
        <taxon>rosids</taxon>
        <taxon>fabids</taxon>
        <taxon>Fagales</taxon>
        <taxon>Fagaceae</taxon>
        <taxon>Fagus</taxon>
    </lineage>
</organism>
<dbReference type="InterPro" id="IPR025836">
    <property type="entry name" value="Zn_knuckle_CX2CX4HX4C"/>
</dbReference>